<evidence type="ECO:0000313" key="2">
    <source>
        <dbReference type="Proteomes" id="UP000499080"/>
    </source>
</evidence>
<protein>
    <submittedName>
        <fullName evidence="1">Uncharacterized protein</fullName>
    </submittedName>
</protein>
<gene>
    <name evidence="1" type="ORF">AVEN_20773_1</name>
</gene>
<name>A0A4Y2WST2_ARAVE</name>
<dbReference type="EMBL" id="BGPR01065772">
    <property type="protein sequence ID" value="GBO40525.1"/>
    <property type="molecule type" value="Genomic_DNA"/>
</dbReference>
<feature type="non-terminal residue" evidence="1">
    <location>
        <position position="33"/>
    </location>
</feature>
<evidence type="ECO:0000313" key="1">
    <source>
        <dbReference type="EMBL" id="GBO40525.1"/>
    </source>
</evidence>
<keyword evidence="2" id="KW-1185">Reference proteome</keyword>
<reference evidence="1 2" key="1">
    <citation type="journal article" date="2019" name="Sci. Rep.">
        <title>Orb-weaving spider Araneus ventricosus genome elucidates the spidroin gene catalogue.</title>
        <authorList>
            <person name="Kono N."/>
            <person name="Nakamura H."/>
            <person name="Ohtoshi R."/>
            <person name="Moran D.A.P."/>
            <person name="Shinohara A."/>
            <person name="Yoshida Y."/>
            <person name="Fujiwara M."/>
            <person name="Mori M."/>
            <person name="Tomita M."/>
            <person name="Arakawa K."/>
        </authorList>
    </citation>
    <scope>NUCLEOTIDE SEQUENCE [LARGE SCALE GENOMIC DNA]</scope>
</reference>
<comment type="caution">
    <text evidence="1">The sequence shown here is derived from an EMBL/GenBank/DDBJ whole genome shotgun (WGS) entry which is preliminary data.</text>
</comment>
<dbReference type="AlphaFoldDB" id="A0A4Y2WST2"/>
<organism evidence="1 2">
    <name type="scientific">Araneus ventricosus</name>
    <name type="common">Orbweaver spider</name>
    <name type="synonym">Epeira ventricosa</name>
    <dbReference type="NCBI Taxonomy" id="182803"/>
    <lineage>
        <taxon>Eukaryota</taxon>
        <taxon>Metazoa</taxon>
        <taxon>Ecdysozoa</taxon>
        <taxon>Arthropoda</taxon>
        <taxon>Chelicerata</taxon>
        <taxon>Arachnida</taxon>
        <taxon>Araneae</taxon>
        <taxon>Araneomorphae</taxon>
        <taxon>Entelegynae</taxon>
        <taxon>Araneoidea</taxon>
        <taxon>Araneidae</taxon>
        <taxon>Araneus</taxon>
    </lineage>
</organism>
<accession>A0A4Y2WST2</accession>
<sequence>MFRKLLVALVSFFTRPFDGPPVNEPPYNVTPVA</sequence>
<proteinExistence type="predicted"/>
<dbReference type="Proteomes" id="UP000499080">
    <property type="component" value="Unassembled WGS sequence"/>
</dbReference>